<proteinExistence type="predicted"/>
<evidence type="ECO:0000313" key="2">
    <source>
        <dbReference type="Proteomes" id="UP001056120"/>
    </source>
</evidence>
<gene>
    <name evidence="1" type="ORF">L1987_79440</name>
</gene>
<reference evidence="2" key="1">
    <citation type="journal article" date="2022" name="Mol. Ecol. Resour.">
        <title>The genomes of chicory, endive, great burdock and yacon provide insights into Asteraceae palaeo-polyploidization history and plant inulin production.</title>
        <authorList>
            <person name="Fan W."/>
            <person name="Wang S."/>
            <person name="Wang H."/>
            <person name="Wang A."/>
            <person name="Jiang F."/>
            <person name="Liu H."/>
            <person name="Zhao H."/>
            <person name="Xu D."/>
            <person name="Zhang Y."/>
        </authorList>
    </citation>
    <scope>NUCLEOTIDE SEQUENCE [LARGE SCALE GENOMIC DNA]</scope>
    <source>
        <strain evidence="2">cv. Yunnan</strain>
    </source>
</reference>
<keyword evidence="2" id="KW-1185">Reference proteome</keyword>
<organism evidence="1 2">
    <name type="scientific">Smallanthus sonchifolius</name>
    <dbReference type="NCBI Taxonomy" id="185202"/>
    <lineage>
        <taxon>Eukaryota</taxon>
        <taxon>Viridiplantae</taxon>
        <taxon>Streptophyta</taxon>
        <taxon>Embryophyta</taxon>
        <taxon>Tracheophyta</taxon>
        <taxon>Spermatophyta</taxon>
        <taxon>Magnoliopsida</taxon>
        <taxon>eudicotyledons</taxon>
        <taxon>Gunneridae</taxon>
        <taxon>Pentapetalae</taxon>
        <taxon>asterids</taxon>
        <taxon>campanulids</taxon>
        <taxon>Asterales</taxon>
        <taxon>Asteraceae</taxon>
        <taxon>Asteroideae</taxon>
        <taxon>Heliantheae alliance</taxon>
        <taxon>Millerieae</taxon>
        <taxon>Smallanthus</taxon>
    </lineage>
</organism>
<protein>
    <submittedName>
        <fullName evidence="1">Uncharacterized protein</fullName>
    </submittedName>
</protein>
<dbReference type="Proteomes" id="UP001056120">
    <property type="component" value="Linkage Group LG26"/>
</dbReference>
<sequence>MRATTTINYRKYGPDNHPVVISFDRGSSSNNKVKTTSQPNNPAGAGEESMPNVELFGFDSLVSILGLKR</sequence>
<accession>A0ACB8ZFB7</accession>
<name>A0ACB8ZFB7_9ASTR</name>
<reference evidence="1 2" key="2">
    <citation type="journal article" date="2022" name="Mol. Ecol. Resour.">
        <title>The genomes of chicory, endive, great burdock and yacon provide insights into Asteraceae paleo-polyploidization history and plant inulin production.</title>
        <authorList>
            <person name="Fan W."/>
            <person name="Wang S."/>
            <person name="Wang H."/>
            <person name="Wang A."/>
            <person name="Jiang F."/>
            <person name="Liu H."/>
            <person name="Zhao H."/>
            <person name="Xu D."/>
            <person name="Zhang Y."/>
        </authorList>
    </citation>
    <scope>NUCLEOTIDE SEQUENCE [LARGE SCALE GENOMIC DNA]</scope>
    <source>
        <strain evidence="2">cv. Yunnan</strain>
        <tissue evidence="1">Leaves</tissue>
    </source>
</reference>
<dbReference type="EMBL" id="CM042043">
    <property type="protein sequence ID" value="KAI3696426.1"/>
    <property type="molecule type" value="Genomic_DNA"/>
</dbReference>
<comment type="caution">
    <text evidence="1">The sequence shown here is derived from an EMBL/GenBank/DDBJ whole genome shotgun (WGS) entry which is preliminary data.</text>
</comment>
<evidence type="ECO:0000313" key="1">
    <source>
        <dbReference type="EMBL" id="KAI3696426.1"/>
    </source>
</evidence>